<keyword evidence="2" id="KW-0238">DNA-binding</keyword>
<name>A0ABW2US63_9RHOB</name>
<dbReference type="Gene3D" id="1.10.10.10">
    <property type="entry name" value="Winged helix-like DNA-binding domain superfamily/Winged helix DNA-binding domain"/>
    <property type="match status" value="1"/>
</dbReference>
<evidence type="ECO:0000256" key="2">
    <source>
        <dbReference type="ARBA" id="ARBA00023125"/>
    </source>
</evidence>
<dbReference type="RefSeq" id="WP_377406784.1">
    <property type="nucleotide sequence ID" value="NZ_JBHTFQ010000016.1"/>
</dbReference>
<sequence length="221" mass="24981">MSSTMKDDQEASRPADRLPNGSAAGAASPESVRLREQRRRTPGSNGPETRTDQQKGASISRRGPGYDQLNNRIFFRLFQLGNELQRQAVQQLGITTVQWSVLGALSQEKYASGIPLSQLGDYLVVSRQNLDGVLKRLERDGLVRRVTGDGDKRSRIVQLTEHGRATWSEVLQRIYQFYDQAASRFTFDERVALVHYLNELRKDLANVDLSRVETKDSSDRE</sequence>
<reference evidence="7" key="1">
    <citation type="journal article" date="2019" name="Int. J. Syst. Evol. Microbiol.">
        <title>The Global Catalogue of Microorganisms (GCM) 10K type strain sequencing project: providing services to taxonomists for standard genome sequencing and annotation.</title>
        <authorList>
            <consortium name="The Broad Institute Genomics Platform"/>
            <consortium name="The Broad Institute Genome Sequencing Center for Infectious Disease"/>
            <person name="Wu L."/>
            <person name="Ma J."/>
        </authorList>
    </citation>
    <scope>NUCLEOTIDE SEQUENCE [LARGE SCALE GENOMIC DNA]</scope>
    <source>
        <strain evidence="7">CGMCC 1.12750</strain>
    </source>
</reference>
<keyword evidence="3" id="KW-0804">Transcription</keyword>
<dbReference type="InterPro" id="IPR036390">
    <property type="entry name" value="WH_DNA-bd_sf"/>
</dbReference>
<dbReference type="PROSITE" id="PS50995">
    <property type="entry name" value="HTH_MARR_2"/>
    <property type="match status" value="1"/>
</dbReference>
<dbReference type="PRINTS" id="PR00598">
    <property type="entry name" value="HTHMARR"/>
</dbReference>
<feature type="region of interest" description="Disordered" evidence="4">
    <location>
        <begin position="1"/>
        <end position="65"/>
    </location>
</feature>
<keyword evidence="1" id="KW-0805">Transcription regulation</keyword>
<evidence type="ECO:0000259" key="5">
    <source>
        <dbReference type="PROSITE" id="PS50995"/>
    </source>
</evidence>
<dbReference type="Proteomes" id="UP001596516">
    <property type="component" value="Unassembled WGS sequence"/>
</dbReference>
<dbReference type="Pfam" id="PF12802">
    <property type="entry name" value="MarR_2"/>
    <property type="match status" value="1"/>
</dbReference>
<dbReference type="PANTHER" id="PTHR33164">
    <property type="entry name" value="TRANSCRIPTIONAL REGULATOR, MARR FAMILY"/>
    <property type="match status" value="1"/>
</dbReference>
<feature type="domain" description="HTH marR-type" evidence="5">
    <location>
        <begin position="70"/>
        <end position="202"/>
    </location>
</feature>
<evidence type="ECO:0000313" key="7">
    <source>
        <dbReference type="Proteomes" id="UP001596516"/>
    </source>
</evidence>
<proteinExistence type="predicted"/>
<evidence type="ECO:0000313" key="6">
    <source>
        <dbReference type="EMBL" id="MFC7706245.1"/>
    </source>
</evidence>
<dbReference type="InterPro" id="IPR000835">
    <property type="entry name" value="HTH_MarR-typ"/>
</dbReference>
<dbReference type="SUPFAM" id="SSF46785">
    <property type="entry name" value="Winged helix' DNA-binding domain"/>
    <property type="match status" value="1"/>
</dbReference>
<evidence type="ECO:0000256" key="1">
    <source>
        <dbReference type="ARBA" id="ARBA00023015"/>
    </source>
</evidence>
<dbReference type="InterPro" id="IPR039422">
    <property type="entry name" value="MarR/SlyA-like"/>
</dbReference>
<accession>A0ABW2US63</accession>
<dbReference type="InterPro" id="IPR036388">
    <property type="entry name" value="WH-like_DNA-bd_sf"/>
</dbReference>
<gene>
    <name evidence="6" type="ORF">ACFQXB_18910</name>
</gene>
<evidence type="ECO:0000256" key="4">
    <source>
        <dbReference type="SAM" id="MobiDB-lite"/>
    </source>
</evidence>
<dbReference type="PANTHER" id="PTHR33164:SF43">
    <property type="entry name" value="HTH-TYPE TRANSCRIPTIONAL REPRESSOR YETL"/>
    <property type="match status" value="1"/>
</dbReference>
<comment type="caution">
    <text evidence="6">The sequence shown here is derived from an EMBL/GenBank/DDBJ whole genome shotgun (WGS) entry which is preliminary data.</text>
</comment>
<dbReference type="SMART" id="SM00347">
    <property type="entry name" value="HTH_MARR"/>
    <property type="match status" value="1"/>
</dbReference>
<dbReference type="EMBL" id="JBHTFQ010000016">
    <property type="protein sequence ID" value="MFC7706245.1"/>
    <property type="molecule type" value="Genomic_DNA"/>
</dbReference>
<feature type="compositionally biased region" description="Basic and acidic residues" evidence="4">
    <location>
        <begin position="1"/>
        <end position="16"/>
    </location>
</feature>
<organism evidence="6 7">
    <name type="scientific">Plastorhodobacter daqingensis</name>
    <dbReference type="NCBI Taxonomy" id="1387281"/>
    <lineage>
        <taxon>Bacteria</taxon>
        <taxon>Pseudomonadati</taxon>
        <taxon>Pseudomonadota</taxon>
        <taxon>Alphaproteobacteria</taxon>
        <taxon>Rhodobacterales</taxon>
        <taxon>Paracoccaceae</taxon>
        <taxon>Plastorhodobacter</taxon>
    </lineage>
</organism>
<keyword evidence="7" id="KW-1185">Reference proteome</keyword>
<evidence type="ECO:0000256" key="3">
    <source>
        <dbReference type="ARBA" id="ARBA00023163"/>
    </source>
</evidence>
<dbReference type="InterPro" id="IPR023187">
    <property type="entry name" value="Tscrpt_reg_MarR-type_CS"/>
</dbReference>
<protein>
    <submittedName>
        <fullName evidence="6">MarR family winged helix-turn-helix transcriptional regulator</fullName>
    </submittedName>
</protein>
<dbReference type="PROSITE" id="PS01117">
    <property type="entry name" value="HTH_MARR_1"/>
    <property type="match status" value="1"/>
</dbReference>